<keyword evidence="2" id="KW-1133">Transmembrane helix</keyword>
<evidence type="ECO:0000313" key="4">
    <source>
        <dbReference type="Proteomes" id="UP001437256"/>
    </source>
</evidence>
<name>A0ABR3AFV5_9AGAR</name>
<dbReference type="Proteomes" id="UP001437256">
    <property type="component" value="Unassembled WGS sequence"/>
</dbReference>
<comment type="caution">
    <text evidence="3">The sequence shown here is derived from an EMBL/GenBank/DDBJ whole genome shotgun (WGS) entry which is preliminary data.</text>
</comment>
<accession>A0ABR3AFV5</accession>
<evidence type="ECO:0008006" key="5">
    <source>
        <dbReference type="Google" id="ProtNLM"/>
    </source>
</evidence>
<keyword evidence="2" id="KW-0472">Membrane</keyword>
<feature type="region of interest" description="Disordered" evidence="1">
    <location>
        <begin position="389"/>
        <end position="427"/>
    </location>
</feature>
<dbReference type="EMBL" id="JBBXMP010000001">
    <property type="protein sequence ID" value="KAL0072458.1"/>
    <property type="molecule type" value="Genomic_DNA"/>
</dbReference>
<sequence>MAGSPKLTGSGSIQSHLSTASSRLRISTLTTGISKERDQDSQLLSPVTTSPSTKVPKLSALLSRLTSVEIPHPNTSTSPRSRASQLAIAFLKLIVALYCVFSLFFAPYKLYSILRDNKHDHGNTIETSIAKNTFQISSVSMLSDALKLSRILSSQPEPKNVEVGMIHGQVHSNDTISLCMWADESELLSNVSNIVQWGTLWNGPISLVVTTRSEVTSSELERTLTTVKRKSPGLSLHLLRIKSPLKSHSPNALLNLARLLTSTPYVLLVPNGLSAYFSQDLRDALKTKHDGASLSPFVIVQPTTKLSFPLPRYAPLLVPRDFPSWCTERFFYLTDRAKSWNECLWQLWLESDGKMRAIRAVTTDSHDRLVDVSHSDVEDRNVRAPHQAIGRFRKTPTEENPEEDRLGKPLLSTGQGTARMVMSTSSS</sequence>
<protein>
    <recommendedName>
        <fullName evidence="5">Glycosyltransferase</fullName>
    </recommendedName>
</protein>
<gene>
    <name evidence="3" type="ORF">AAF712_000221</name>
</gene>
<evidence type="ECO:0000313" key="3">
    <source>
        <dbReference type="EMBL" id="KAL0072458.1"/>
    </source>
</evidence>
<evidence type="ECO:0000256" key="2">
    <source>
        <dbReference type="SAM" id="Phobius"/>
    </source>
</evidence>
<keyword evidence="2" id="KW-0812">Transmembrane</keyword>
<proteinExistence type="predicted"/>
<keyword evidence="4" id="KW-1185">Reference proteome</keyword>
<reference evidence="3 4" key="1">
    <citation type="submission" date="2024-05" db="EMBL/GenBank/DDBJ databases">
        <title>A draft genome resource for the thread blight pathogen Marasmius tenuissimus strain MS-2.</title>
        <authorList>
            <person name="Yulfo-Soto G.E."/>
            <person name="Baruah I.K."/>
            <person name="Amoako-Attah I."/>
            <person name="Bukari Y."/>
            <person name="Meinhardt L.W."/>
            <person name="Bailey B.A."/>
            <person name="Cohen S.P."/>
        </authorList>
    </citation>
    <scope>NUCLEOTIDE SEQUENCE [LARGE SCALE GENOMIC DNA]</scope>
    <source>
        <strain evidence="3 4">MS-2</strain>
    </source>
</reference>
<organism evidence="3 4">
    <name type="scientific">Marasmius tenuissimus</name>
    <dbReference type="NCBI Taxonomy" id="585030"/>
    <lineage>
        <taxon>Eukaryota</taxon>
        <taxon>Fungi</taxon>
        <taxon>Dikarya</taxon>
        <taxon>Basidiomycota</taxon>
        <taxon>Agaricomycotina</taxon>
        <taxon>Agaricomycetes</taxon>
        <taxon>Agaricomycetidae</taxon>
        <taxon>Agaricales</taxon>
        <taxon>Marasmiineae</taxon>
        <taxon>Marasmiaceae</taxon>
        <taxon>Marasmius</taxon>
    </lineage>
</organism>
<feature type="compositionally biased region" description="Polar residues" evidence="1">
    <location>
        <begin position="412"/>
        <end position="427"/>
    </location>
</feature>
<evidence type="ECO:0000256" key="1">
    <source>
        <dbReference type="SAM" id="MobiDB-lite"/>
    </source>
</evidence>
<feature type="transmembrane region" description="Helical" evidence="2">
    <location>
        <begin position="86"/>
        <end position="108"/>
    </location>
</feature>